<sequence length="426" mass="44761">MLPAMMSWLAASMALLVSPDHLRLWGNLAGHIGTGFWIVAAGAAALFALSVASYRRLEISAAGAGGYLAALKEHGGGTAIALALTGRLALTIGLSTGILATSGFVFNETFVYWFPNFGFAFLYLAAVALVLCRGYGLAERIMTGLVAITLAGLMVLVLAGFLQTGQPPTPDDRPPSGFGAGTVFSGLLLFVGFDLGIHRREHLRGTGAATKMMLAALGMTVVLLSMWGAVSLAHVPAPRLAETFIPYTLAARQIGGQAGRILMGIVLIAGTGCAVISLFSTSARMVTSLAHMDMLPRFCRGSARRNLWATLVLAFAVAAMMAAGAAGAPELEVFIRAAFVLWLLHIILVHLAALKARVAKTSAAFRRITWLTVPSAALTGAGMVYLWVTDDRRALLSTCIFALWSGGAMLLFVVRLAKGRKTSPAV</sequence>
<keyword evidence="1" id="KW-0472">Membrane</keyword>
<feature type="transmembrane region" description="Helical" evidence="1">
    <location>
        <begin position="209"/>
        <end position="230"/>
    </location>
</feature>
<protein>
    <recommendedName>
        <fullName evidence="4">Amino acid permease</fullName>
    </recommendedName>
</protein>
<feature type="transmembrane region" description="Helical" evidence="1">
    <location>
        <begin position="394"/>
        <end position="414"/>
    </location>
</feature>
<dbReference type="PIRSF" id="PIRSF006060">
    <property type="entry name" value="AA_transporter"/>
    <property type="match status" value="1"/>
</dbReference>
<proteinExistence type="predicted"/>
<dbReference type="OrthoDB" id="5455663at2"/>
<feature type="transmembrane region" description="Helical" evidence="1">
    <location>
        <begin position="144"/>
        <end position="165"/>
    </location>
</feature>
<feature type="transmembrane region" description="Helical" evidence="1">
    <location>
        <begin position="112"/>
        <end position="132"/>
    </location>
</feature>
<reference evidence="2 3" key="1">
    <citation type="submission" date="2019-11" db="EMBL/GenBank/DDBJ databases">
        <title>Comparative genomics of hydrocarbon-degrading Desulfosarcina strains.</title>
        <authorList>
            <person name="Watanabe M."/>
            <person name="Kojima H."/>
            <person name="Fukui M."/>
        </authorList>
    </citation>
    <scope>NUCLEOTIDE SEQUENCE [LARGE SCALE GENOMIC DNA]</scope>
    <source>
        <strain evidence="2 3">PL12</strain>
    </source>
</reference>
<feature type="transmembrane region" description="Helical" evidence="1">
    <location>
        <begin position="177"/>
        <end position="197"/>
    </location>
</feature>
<keyword evidence="1" id="KW-1133">Transmembrane helix</keyword>
<dbReference type="Gene3D" id="1.20.1740.10">
    <property type="entry name" value="Amino acid/polyamine transporter I"/>
    <property type="match status" value="1"/>
</dbReference>
<dbReference type="Proteomes" id="UP000427906">
    <property type="component" value="Chromosome"/>
</dbReference>
<feature type="transmembrane region" description="Helical" evidence="1">
    <location>
        <begin position="35"/>
        <end position="54"/>
    </location>
</feature>
<feature type="transmembrane region" description="Helical" evidence="1">
    <location>
        <begin position="88"/>
        <end position="106"/>
    </location>
</feature>
<keyword evidence="1" id="KW-0812">Transmembrane</keyword>
<dbReference type="RefSeq" id="WP_155320200.1">
    <property type="nucleotide sequence ID" value="NZ_AP021874.1"/>
</dbReference>
<feature type="transmembrane region" description="Helical" evidence="1">
    <location>
        <begin position="368"/>
        <end position="388"/>
    </location>
</feature>
<evidence type="ECO:0000313" key="3">
    <source>
        <dbReference type="Proteomes" id="UP000427906"/>
    </source>
</evidence>
<accession>A0A5K7YX24</accession>
<feature type="transmembrane region" description="Helical" evidence="1">
    <location>
        <begin position="333"/>
        <end position="356"/>
    </location>
</feature>
<evidence type="ECO:0000256" key="1">
    <source>
        <dbReference type="SAM" id="Phobius"/>
    </source>
</evidence>
<keyword evidence="3" id="KW-1185">Reference proteome</keyword>
<gene>
    <name evidence="2" type="ORF">DSCA_64430</name>
</gene>
<feature type="transmembrane region" description="Helical" evidence="1">
    <location>
        <begin position="307"/>
        <end position="327"/>
    </location>
</feature>
<evidence type="ECO:0000313" key="2">
    <source>
        <dbReference type="EMBL" id="BBO72513.1"/>
    </source>
</evidence>
<dbReference type="EMBL" id="AP021874">
    <property type="protein sequence ID" value="BBO72513.1"/>
    <property type="molecule type" value="Genomic_DNA"/>
</dbReference>
<feature type="transmembrane region" description="Helical" evidence="1">
    <location>
        <begin position="261"/>
        <end position="286"/>
    </location>
</feature>
<organism evidence="2 3">
    <name type="scientific">Desulfosarcina alkanivorans</name>
    <dbReference type="NCBI Taxonomy" id="571177"/>
    <lineage>
        <taxon>Bacteria</taxon>
        <taxon>Pseudomonadati</taxon>
        <taxon>Thermodesulfobacteriota</taxon>
        <taxon>Desulfobacteria</taxon>
        <taxon>Desulfobacterales</taxon>
        <taxon>Desulfosarcinaceae</taxon>
        <taxon>Desulfosarcina</taxon>
    </lineage>
</organism>
<dbReference type="AlphaFoldDB" id="A0A5K7YX24"/>
<evidence type="ECO:0008006" key="4">
    <source>
        <dbReference type="Google" id="ProtNLM"/>
    </source>
</evidence>
<dbReference type="KEGG" id="dalk:DSCA_64430"/>
<name>A0A5K7YX24_9BACT</name>